<name>A0ABT1GI80_9BURK</name>
<accession>A0ABT1GI80</accession>
<sequence>MGHLHEFWVLTNIMRDINSSSVTTVYAVPSLNLPWALRFTAAELQRQRKAQKCVVAAVDDLDARLLHTIAQGSILGRRYGALARLDHVLSEHAMRMRGDDMAFKAAEAGRKYMLEKQAYRRHCSALWAALHADDSAVFLQALLSTGSELDEFATSFRTVPMGTIPDSKGRCRAFPNASEVTLGLKQLWEFENKSVALNPIVRAAVFHYAICVLHPFRDGNGRLARVLFNVLLNRGNVEKSYVPCRQLFNASRFGYEIRLHQLDSEQDWNALIDFFCDVVVAGYRMRKKSLKRRTTPVKERYG</sequence>
<dbReference type="Pfam" id="PF02661">
    <property type="entry name" value="Fic"/>
    <property type="match status" value="1"/>
</dbReference>
<dbReference type="Gene3D" id="1.10.3290.10">
    <property type="entry name" value="Fido-like domain"/>
    <property type="match status" value="1"/>
</dbReference>
<dbReference type="InterPro" id="IPR040198">
    <property type="entry name" value="Fido_containing"/>
</dbReference>
<dbReference type="PROSITE" id="PS51459">
    <property type="entry name" value="FIDO"/>
    <property type="match status" value="1"/>
</dbReference>
<dbReference type="EMBL" id="JALJZU010000004">
    <property type="protein sequence ID" value="MCP2008667.1"/>
    <property type="molecule type" value="Genomic_DNA"/>
</dbReference>
<evidence type="ECO:0000259" key="1">
    <source>
        <dbReference type="PROSITE" id="PS51459"/>
    </source>
</evidence>
<dbReference type="SUPFAM" id="SSF140931">
    <property type="entry name" value="Fic-like"/>
    <property type="match status" value="1"/>
</dbReference>
<feature type="domain" description="Fido" evidence="1">
    <location>
        <begin position="130"/>
        <end position="277"/>
    </location>
</feature>
<organism evidence="2 3">
    <name type="scientific">Duganella violaceipulchra</name>
    <dbReference type="NCBI Taxonomy" id="2849652"/>
    <lineage>
        <taxon>Bacteria</taxon>
        <taxon>Pseudomonadati</taxon>
        <taxon>Pseudomonadota</taxon>
        <taxon>Betaproteobacteria</taxon>
        <taxon>Burkholderiales</taxon>
        <taxon>Oxalobacteraceae</taxon>
        <taxon>Telluria group</taxon>
        <taxon>Duganella</taxon>
    </lineage>
</organism>
<evidence type="ECO:0000313" key="3">
    <source>
        <dbReference type="Proteomes" id="UP001162889"/>
    </source>
</evidence>
<dbReference type="PANTHER" id="PTHR13504:SF38">
    <property type="entry name" value="FIDO DOMAIN-CONTAINING PROTEIN"/>
    <property type="match status" value="1"/>
</dbReference>
<dbReference type="InterPro" id="IPR003812">
    <property type="entry name" value="Fido"/>
</dbReference>
<dbReference type="InterPro" id="IPR036597">
    <property type="entry name" value="Fido-like_dom_sf"/>
</dbReference>
<reference evidence="2" key="1">
    <citation type="submission" date="2022-03" db="EMBL/GenBank/DDBJ databases">
        <title>Genome Encyclopedia of Bacteria and Archaea VI: Functional Genomics of Type Strains.</title>
        <authorList>
            <person name="Whitman W."/>
        </authorList>
    </citation>
    <scope>NUCLEOTIDE SEQUENCE</scope>
    <source>
        <strain evidence="2">HSC-15S17</strain>
    </source>
</reference>
<gene>
    <name evidence="2" type="ORF">L1274_002375</name>
</gene>
<comment type="caution">
    <text evidence="2">The sequence shown here is derived from an EMBL/GenBank/DDBJ whole genome shotgun (WGS) entry which is preliminary data.</text>
</comment>
<dbReference type="PANTHER" id="PTHR13504">
    <property type="entry name" value="FIDO DOMAIN-CONTAINING PROTEIN DDB_G0283145"/>
    <property type="match status" value="1"/>
</dbReference>
<dbReference type="Proteomes" id="UP001162889">
    <property type="component" value="Unassembled WGS sequence"/>
</dbReference>
<protein>
    <submittedName>
        <fullName evidence="2">Fic family protein</fullName>
    </submittedName>
</protein>
<evidence type="ECO:0000313" key="2">
    <source>
        <dbReference type="EMBL" id="MCP2008667.1"/>
    </source>
</evidence>
<keyword evidence="3" id="KW-1185">Reference proteome</keyword>
<proteinExistence type="predicted"/>
<dbReference type="RefSeq" id="WP_262311728.1">
    <property type="nucleotide sequence ID" value="NZ_JALJZU010000004.1"/>
</dbReference>